<evidence type="ECO:0000259" key="2">
    <source>
        <dbReference type="Pfam" id="PF01494"/>
    </source>
</evidence>
<sequence length="418" mass="45285">MATVMETDVCVVGGGPAGLVHALLLARGGVRVTVLEKHATFLRDFRGDTVHPSTLTLLDELGLGERAEALPHRKVTRLQGVFADGRFTLADFTRVRIAHPYIMFVPQWDFLEMIADEAGRYPNFTLLRSHDVVDLIREPHPRVGDVVTGVVAQTGGRDGERVEVRARLTVATDGRHSTVRQLLGWVPKDYGAPMDVLWFRLPRHESDGDGVAGRVGKGKIMVCIDRGDYWQLAYVIPKGGYGTVVAAGLDALRSSLVQLWPDLADRVDQITGWEQLSMLTVQVNRLARWHAPGVLLIGDAAHAMSPIGGVGINLAVQDAVAAARLLLPALRSGRLSDAELAKVRRRRLVPTVGTQLAQRGMQRALLGPVLAGTGPVNAPWPLRLLRRLPALQALPARAVGVGLRPEHAPPPPTGRPAP</sequence>
<reference evidence="4" key="1">
    <citation type="journal article" date="2019" name="Int. J. Syst. Evol. Microbiol.">
        <title>The Global Catalogue of Microorganisms (GCM) 10K type strain sequencing project: providing services to taxonomists for standard genome sequencing and annotation.</title>
        <authorList>
            <consortium name="The Broad Institute Genomics Platform"/>
            <consortium name="The Broad Institute Genome Sequencing Center for Infectious Disease"/>
            <person name="Wu L."/>
            <person name="Ma J."/>
        </authorList>
    </citation>
    <scope>NUCLEOTIDE SEQUENCE [LARGE SCALE GENOMIC DNA]</scope>
    <source>
        <strain evidence="4">JCM 13250</strain>
    </source>
</reference>
<dbReference type="EMBL" id="BAAALT010000271">
    <property type="protein sequence ID" value="GAA1831751.1"/>
    <property type="molecule type" value="Genomic_DNA"/>
</dbReference>
<dbReference type="PANTHER" id="PTHR43476">
    <property type="entry name" value="3-(3-HYDROXY-PHENYL)PROPIONATE/3-HYDROXYCINNAMIC ACID HYDROXYLASE"/>
    <property type="match status" value="1"/>
</dbReference>
<accession>A0ABP4YV10</accession>
<dbReference type="Gene3D" id="3.50.50.60">
    <property type="entry name" value="FAD/NAD(P)-binding domain"/>
    <property type="match status" value="2"/>
</dbReference>
<keyword evidence="1" id="KW-0560">Oxidoreductase</keyword>
<dbReference type="PRINTS" id="PR00420">
    <property type="entry name" value="RNGMNOXGNASE"/>
</dbReference>
<protein>
    <submittedName>
        <fullName evidence="3">FAD-dependent oxidoreductase</fullName>
    </submittedName>
</protein>
<evidence type="ECO:0000313" key="4">
    <source>
        <dbReference type="Proteomes" id="UP001500218"/>
    </source>
</evidence>
<organism evidence="3 4">
    <name type="scientific">Luedemannella flava</name>
    <dbReference type="NCBI Taxonomy" id="349316"/>
    <lineage>
        <taxon>Bacteria</taxon>
        <taxon>Bacillati</taxon>
        <taxon>Actinomycetota</taxon>
        <taxon>Actinomycetes</taxon>
        <taxon>Micromonosporales</taxon>
        <taxon>Micromonosporaceae</taxon>
        <taxon>Luedemannella</taxon>
    </lineage>
</organism>
<dbReference type="Proteomes" id="UP001500218">
    <property type="component" value="Unassembled WGS sequence"/>
</dbReference>
<dbReference type="InterPro" id="IPR050631">
    <property type="entry name" value="PheA/TfdB_FAD_monoxygenase"/>
</dbReference>
<dbReference type="NCBIfam" id="NF004833">
    <property type="entry name" value="PRK06185.1-1"/>
    <property type="match status" value="1"/>
</dbReference>
<dbReference type="SUPFAM" id="SSF51905">
    <property type="entry name" value="FAD/NAD(P)-binding domain"/>
    <property type="match status" value="1"/>
</dbReference>
<dbReference type="InterPro" id="IPR036188">
    <property type="entry name" value="FAD/NAD-bd_sf"/>
</dbReference>
<evidence type="ECO:0000313" key="3">
    <source>
        <dbReference type="EMBL" id="GAA1831751.1"/>
    </source>
</evidence>
<comment type="caution">
    <text evidence="3">The sequence shown here is derived from an EMBL/GenBank/DDBJ whole genome shotgun (WGS) entry which is preliminary data.</text>
</comment>
<dbReference type="PANTHER" id="PTHR43476:SF5">
    <property type="entry name" value="FAD-DEPENDENT MONOOXYGENASE"/>
    <property type="match status" value="1"/>
</dbReference>
<keyword evidence="4" id="KW-1185">Reference proteome</keyword>
<gene>
    <name evidence="3" type="ORF">GCM10009682_57880</name>
</gene>
<proteinExistence type="predicted"/>
<dbReference type="NCBIfam" id="NF004834">
    <property type="entry name" value="PRK06185.1-3"/>
    <property type="match status" value="1"/>
</dbReference>
<name>A0ABP4YV10_9ACTN</name>
<dbReference type="Pfam" id="PF01494">
    <property type="entry name" value="FAD_binding_3"/>
    <property type="match status" value="1"/>
</dbReference>
<dbReference type="InterPro" id="IPR002938">
    <property type="entry name" value="FAD-bd"/>
</dbReference>
<feature type="domain" description="FAD-binding" evidence="2">
    <location>
        <begin position="6"/>
        <end position="331"/>
    </location>
</feature>
<evidence type="ECO:0000256" key="1">
    <source>
        <dbReference type="ARBA" id="ARBA00023002"/>
    </source>
</evidence>